<dbReference type="SUPFAM" id="SSF81653">
    <property type="entry name" value="Calcium ATPase, transduction domain A"/>
    <property type="match status" value="1"/>
</dbReference>
<dbReference type="InterPro" id="IPR044492">
    <property type="entry name" value="P_typ_ATPase_HD_dom"/>
</dbReference>
<dbReference type="GO" id="GO:0005789">
    <property type="term" value="C:endoplasmic reticulum membrane"/>
    <property type="evidence" value="ECO:0007669"/>
    <property type="project" value="TreeGrafter"/>
</dbReference>
<dbReference type="PROSITE" id="PS00154">
    <property type="entry name" value="ATPASE_E1_E2"/>
    <property type="match status" value="1"/>
</dbReference>
<feature type="transmembrane region" description="Helical" evidence="12">
    <location>
        <begin position="839"/>
        <end position="862"/>
    </location>
</feature>
<evidence type="ECO:0000256" key="2">
    <source>
        <dbReference type="ARBA" id="ARBA00006000"/>
    </source>
</evidence>
<dbReference type="SUPFAM" id="SSF81660">
    <property type="entry name" value="Metal cation-transporting ATPase, ATP-binding domain N"/>
    <property type="match status" value="1"/>
</dbReference>
<evidence type="ECO:0000313" key="14">
    <source>
        <dbReference type="EMBL" id="ORD94834.1"/>
    </source>
</evidence>
<dbReference type="InterPro" id="IPR036412">
    <property type="entry name" value="HAD-like_sf"/>
</dbReference>
<dbReference type="Pfam" id="PF00702">
    <property type="entry name" value="Hydrolase"/>
    <property type="match status" value="1"/>
</dbReference>
<gene>
    <name evidence="14" type="ORF">ECANGB1_2230</name>
</gene>
<keyword evidence="3 12" id="KW-0812">Transmembrane</keyword>
<feature type="region of interest" description="Disordered" evidence="11">
    <location>
        <begin position="994"/>
        <end position="1021"/>
    </location>
</feature>
<sequence>MNSTRSNTTKFYTERPWYLSLYMLPLVFAPLLALSRIWYELGIVLLTSSLCLFLATYWSSKIHIFECFTEHKDLSQLSTIENLFIFYQNEICRIFKEDFKKEGLKMFFVFNNEKYFIENLNNKTVKKISPQWNYTLQELMNGDYCQKYQDHFPKNTLQFPRRTFVSLFKEQITSPLFCFSIFSSILTLFDDYVLNSLFSIAVSFGAEGAMTLNHLVTLKMFQNYEIVETPVTVIKKKSETKISSTALVPGDVIVLSNQKSSVTCDMLILDGSAVVNEAMLSGESVPLVKNAVSNSKTSDFFDESKHKKHLLFSGTEVLKVLQPTKCLVLKTGFETEKGILLNKMLLSDELKYDKEALKFVIALSTISVLASILMFFYSTKRGHALFLDIVILFTNSIPFELPLEMGTSVQMAVRSLFLKGIYCLEPYRIQQAGKLNVCCFDKTGTLTENTLKLIDVVQFEDDSYTDFLLSCCNDLQLIENKFDGDPLDMAIFDYLQKKNRFVSDFTKVAEYPFSSESRRQSVIVEHGGRRFLVTKGAPETVAKLLESEVTNYDEYEEYAKEGHRVIAVAYKEISGRYSVTQEEKNEMDHSNLTFCCFLLFGTEIKEYAKETVRQLIGSNHRVVMITGDNRHTAQSVAARLGVGGEIAVGSEIDSVLQTSRVGEYGVFARADPSHKERIVEWYRRAGKRTMMVGDGTNDVGALKAADVGVAVLACSKESSPAHESTLSLTETVSQFKPGDASVAAPFTIRSSSLRPVIDIVLQGRSSASTTVQMYKILALNSLISAFTIGLLDLFEIKFSEKQMLSLGVLNSLAFNAISRGKTLDVVDGRRVADSIFSTGLVCSVLLQGALHTLCFVALVWLFGDDALVVRYFTGHNLSSESTKSGESTKFAPGSLNTAVFALGMVQTIATFAFNYIGRPFREDISENPMLLLSLVCMLGIPLNIILNIHGDLNEWLGCVDLGGRKSGLIGLCVAMIGLTWIIDLVCKDRMLHRGEKSSKGSNKGSKDSSNNSSSKDSKKNK</sequence>
<dbReference type="AlphaFoldDB" id="A0A1Y1S8N2"/>
<dbReference type="InterPro" id="IPR059000">
    <property type="entry name" value="ATPase_P-type_domA"/>
</dbReference>
<dbReference type="SFLD" id="SFLDS00003">
    <property type="entry name" value="Haloacid_Dehalogenase"/>
    <property type="match status" value="1"/>
</dbReference>
<dbReference type="Gene3D" id="2.70.150.10">
    <property type="entry name" value="Calcium-transporting ATPase, cytoplasmic transduction domain A"/>
    <property type="match status" value="1"/>
</dbReference>
<organism evidence="14 15">
    <name type="scientific">Enterospora canceri</name>
    <dbReference type="NCBI Taxonomy" id="1081671"/>
    <lineage>
        <taxon>Eukaryota</taxon>
        <taxon>Fungi</taxon>
        <taxon>Fungi incertae sedis</taxon>
        <taxon>Microsporidia</taxon>
        <taxon>Enterocytozoonidae</taxon>
        <taxon>Enterospora</taxon>
    </lineage>
</organism>
<proteinExistence type="inferred from homology"/>
<dbReference type="PANTHER" id="PTHR45630:SF7">
    <property type="entry name" value="ENDOPLASMIC RETICULUM TRANSMEMBRANE HELIX TRANSLOCASE"/>
    <property type="match status" value="1"/>
</dbReference>
<dbReference type="InterPro" id="IPR023214">
    <property type="entry name" value="HAD_sf"/>
</dbReference>
<dbReference type="SFLD" id="SFLDG00002">
    <property type="entry name" value="C1.7:_P-type_atpase_like"/>
    <property type="match status" value="1"/>
</dbReference>
<feature type="transmembrane region" description="Helical" evidence="12">
    <location>
        <begin position="968"/>
        <end position="986"/>
    </location>
</feature>
<feature type="domain" description="P-type ATPase A" evidence="13">
    <location>
        <begin position="227"/>
        <end position="340"/>
    </location>
</feature>
<evidence type="ECO:0000256" key="3">
    <source>
        <dbReference type="ARBA" id="ARBA00022692"/>
    </source>
</evidence>
<evidence type="ECO:0000256" key="11">
    <source>
        <dbReference type="SAM" id="MobiDB-lite"/>
    </source>
</evidence>
<evidence type="ECO:0000256" key="1">
    <source>
        <dbReference type="ARBA" id="ARBA00004141"/>
    </source>
</evidence>
<dbReference type="EMBL" id="LWDP01000008">
    <property type="protein sequence ID" value="ORD94834.1"/>
    <property type="molecule type" value="Genomic_DNA"/>
</dbReference>
<dbReference type="InterPro" id="IPR008250">
    <property type="entry name" value="ATPase_P-typ_transduc_dom_A_sf"/>
</dbReference>
<feature type="transmembrane region" description="Helical" evidence="12">
    <location>
        <begin position="773"/>
        <end position="794"/>
    </location>
</feature>
<dbReference type="GO" id="GO:0015662">
    <property type="term" value="F:P-type ion transporter activity"/>
    <property type="evidence" value="ECO:0007669"/>
    <property type="project" value="TreeGrafter"/>
</dbReference>
<dbReference type="Pfam" id="PF00122">
    <property type="entry name" value="E1-E2_ATPase"/>
    <property type="match status" value="1"/>
</dbReference>
<dbReference type="SUPFAM" id="SSF81665">
    <property type="entry name" value="Calcium ATPase, transmembrane domain M"/>
    <property type="match status" value="1"/>
</dbReference>
<dbReference type="PANTHER" id="PTHR45630">
    <property type="entry name" value="CATION-TRANSPORTING ATPASE-RELATED"/>
    <property type="match status" value="1"/>
</dbReference>
<protein>
    <submittedName>
        <fullName evidence="14">P-type ATPase</fullName>
    </submittedName>
</protein>
<dbReference type="GO" id="GO:0019829">
    <property type="term" value="F:ATPase-coupled monoatomic cation transmembrane transporter activity"/>
    <property type="evidence" value="ECO:0007669"/>
    <property type="project" value="TreeGrafter"/>
</dbReference>
<keyword evidence="7" id="KW-0460">Magnesium</keyword>
<dbReference type="InterPro" id="IPR018303">
    <property type="entry name" value="ATPase_P-typ_P_site"/>
</dbReference>
<evidence type="ECO:0000256" key="9">
    <source>
        <dbReference type="ARBA" id="ARBA00022989"/>
    </source>
</evidence>
<keyword evidence="8" id="KW-1278">Translocase</keyword>
<keyword evidence="6" id="KW-0067">ATP-binding</keyword>
<evidence type="ECO:0000256" key="5">
    <source>
        <dbReference type="ARBA" id="ARBA00022741"/>
    </source>
</evidence>
<feature type="transmembrane region" description="Helical" evidence="12">
    <location>
        <begin position="16"/>
        <end position="34"/>
    </location>
</feature>
<feature type="compositionally biased region" description="Low complexity" evidence="11">
    <location>
        <begin position="999"/>
        <end position="1014"/>
    </location>
</feature>
<accession>A0A1Y1S8N2</accession>
<keyword evidence="9 12" id="KW-1133">Transmembrane helix</keyword>
<feature type="transmembrane region" description="Helical" evidence="12">
    <location>
        <begin position="929"/>
        <end position="948"/>
    </location>
</feature>
<comment type="subcellular location">
    <subcellularLocation>
        <location evidence="1">Membrane</location>
        <topology evidence="1">Multi-pass membrane protein</topology>
    </subcellularLocation>
</comment>
<keyword evidence="10 12" id="KW-0472">Membrane</keyword>
<dbReference type="Gene3D" id="3.40.1110.10">
    <property type="entry name" value="Calcium-transporting ATPase, cytoplasmic domain N"/>
    <property type="match status" value="1"/>
</dbReference>
<dbReference type="Proteomes" id="UP000192639">
    <property type="component" value="Unassembled WGS sequence"/>
</dbReference>
<keyword evidence="5" id="KW-0547">Nucleotide-binding</keyword>
<dbReference type="InterPro" id="IPR001757">
    <property type="entry name" value="P_typ_ATPase"/>
</dbReference>
<comment type="similarity">
    <text evidence="2">Belongs to the cation transport ATPase (P-type) (TC 3.A.3) family. Type V subfamily.</text>
</comment>
<dbReference type="VEuPathDB" id="MicrosporidiaDB:ECANGB1_2230"/>
<reference evidence="14 15" key="1">
    <citation type="journal article" date="2017" name="Environ. Microbiol.">
        <title>Decay of the glycolytic pathway and adaptation to intranuclear parasitism within Enterocytozoonidae microsporidia.</title>
        <authorList>
            <person name="Wiredu Boakye D."/>
            <person name="Jaroenlak P."/>
            <person name="Prachumwat A."/>
            <person name="Williams T.A."/>
            <person name="Bateman K.S."/>
            <person name="Itsathitphaisarn O."/>
            <person name="Sritunyalucksana K."/>
            <person name="Paszkiewicz K.H."/>
            <person name="Moore K.A."/>
            <person name="Stentiford G.D."/>
            <person name="Williams B.A."/>
        </authorList>
    </citation>
    <scope>NUCLEOTIDE SEQUENCE [LARGE SCALE GENOMIC DNA]</scope>
    <source>
        <strain evidence="14 15">GB1</strain>
    </source>
</reference>
<evidence type="ECO:0000256" key="7">
    <source>
        <dbReference type="ARBA" id="ARBA00022842"/>
    </source>
</evidence>
<evidence type="ECO:0000256" key="4">
    <source>
        <dbReference type="ARBA" id="ARBA00022723"/>
    </source>
</evidence>
<dbReference type="PRINTS" id="PR00119">
    <property type="entry name" value="CATATPASE"/>
</dbReference>
<evidence type="ECO:0000256" key="8">
    <source>
        <dbReference type="ARBA" id="ARBA00022967"/>
    </source>
</evidence>
<dbReference type="GO" id="GO:0005524">
    <property type="term" value="F:ATP binding"/>
    <property type="evidence" value="ECO:0007669"/>
    <property type="project" value="UniProtKB-KW"/>
</dbReference>
<feature type="transmembrane region" description="Helical" evidence="12">
    <location>
        <begin position="41"/>
        <end position="59"/>
    </location>
</feature>
<name>A0A1Y1S8N2_9MICR</name>
<dbReference type="GO" id="GO:0006874">
    <property type="term" value="P:intracellular calcium ion homeostasis"/>
    <property type="evidence" value="ECO:0007669"/>
    <property type="project" value="TreeGrafter"/>
</dbReference>
<dbReference type="PRINTS" id="PR00120">
    <property type="entry name" value="HATPASE"/>
</dbReference>
<feature type="transmembrane region" description="Helical" evidence="12">
    <location>
        <begin position="898"/>
        <end position="917"/>
    </location>
</feature>
<evidence type="ECO:0000313" key="15">
    <source>
        <dbReference type="Proteomes" id="UP000192639"/>
    </source>
</evidence>
<evidence type="ECO:0000259" key="13">
    <source>
        <dbReference type="Pfam" id="PF00122"/>
    </source>
</evidence>
<dbReference type="NCBIfam" id="TIGR01494">
    <property type="entry name" value="ATPase_P-type"/>
    <property type="match status" value="1"/>
</dbReference>
<evidence type="ECO:0000256" key="12">
    <source>
        <dbReference type="SAM" id="Phobius"/>
    </source>
</evidence>
<dbReference type="InterPro" id="IPR023299">
    <property type="entry name" value="ATPase_P-typ_cyto_dom_N"/>
</dbReference>
<dbReference type="InterPro" id="IPR006544">
    <property type="entry name" value="P-type_TPase_V"/>
</dbReference>
<evidence type="ECO:0000256" key="10">
    <source>
        <dbReference type="ARBA" id="ARBA00023136"/>
    </source>
</evidence>
<dbReference type="Gene3D" id="3.40.50.1000">
    <property type="entry name" value="HAD superfamily/HAD-like"/>
    <property type="match status" value="1"/>
</dbReference>
<dbReference type="GO" id="GO:0046872">
    <property type="term" value="F:metal ion binding"/>
    <property type="evidence" value="ECO:0007669"/>
    <property type="project" value="UniProtKB-KW"/>
</dbReference>
<feature type="transmembrane region" description="Helical" evidence="12">
    <location>
        <begin position="356"/>
        <end position="377"/>
    </location>
</feature>
<dbReference type="SUPFAM" id="SSF56784">
    <property type="entry name" value="HAD-like"/>
    <property type="match status" value="1"/>
</dbReference>
<evidence type="ECO:0000256" key="6">
    <source>
        <dbReference type="ARBA" id="ARBA00022840"/>
    </source>
</evidence>
<dbReference type="OrthoDB" id="48943at2759"/>
<comment type="caution">
    <text evidence="14">The sequence shown here is derived from an EMBL/GenBank/DDBJ whole genome shotgun (WGS) entry which is preliminary data.</text>
</comment>
<dbReference type="InterPro" id="IPR023298">
    <property type="entry name" value="ATPase_P-typ_TM_dom_sf"/>
</dbReference>
<keyword evidence="4" id="KW-0479">Metal-binding</keyword>
<dbReference type="GO" id="GO:0016887">
    <property type="term" value="F:ATP hydrolysis activity"/>
    <property type="evidence" value="ECO:0007669"/>
    <property type="project" value="InterPro"/>
</dbReference>
<keyword evidence="15" id="KW-1185">Reference proteome</keyword>
<dbReference type="SFLD" id="SFLDF00027">
    <property type="entry name" value="p-type_atpase"/>
    <property type="match status" value="1"/>
</dbReference>